<dbReference type="GO" id="GO:0006094">
    <property type="term" value="P:gluconeogenesis"/>
    <property type="evidence" value="ECO:0007669"/>
    <property type="project" value="InterPro"/>
</dbReference>
<dbReference type="Proteomes" id="UP000593575">
    <property type="component" value="Unassembled WGS sequence"/>
</dbReference>
<name>A0A7J9JS12_9ROSI</name>
<accession>A0A7J9JS12</accession>
<proteinExistence type="predicted"/>
<protein>
    <submittedName>
        <fullName evidence="1">Uncharacterized protein</fullName>
    </submittedName>
</protein>
<dbReference type="Pfam" id="PF00342">
    <property type="entry name" value="PGI"/>
    <property type="match status" value="1"/>
</dbReference>
<dbReference type="AlphaFoldDB" id="A0A7J9JS12"/>
<dbReference type="EMBL" id="JABFAE010000009">
    <property type="protein sequence ID" value="MBA0836938.1"/>
    <property type="molecule type" value="Genomic_DNA"/>
</dbReference>
<dbReference type="InterPro" id="IPR046348">
    <property type="entry name" value="SIS_dom_sf"/>
</dbReference>
<comment type="caution">
    <text evidence="1">The sequence shown here is derived from an EMBL/GenBank/DDBJ whole genome shotgun (WGS) entry which is preliminary data.</text>
</comment>
<dbReference type="SUPFAM" id="SSF53697">
    <property type="entry name" value="SIS domain"/>
    <property type="match status" value="1"/>
</dbReference>
<reference evidence="1 2" key="1">
    <citation type="journal article" date="2019" name="Genome Biol. Evol.">
        <title>Insights into the evolution of the New World diploid cottons (Gossypium, subgenus Houzingenia) based on genome sequencing.</title>
        <authorList>
            <person name="Grover C.E."/>
            <person name="Arick M.A. 2nd"/>
            <person name="Thrash A."/>
            <person name="Conover J.L."/>
            <person name="Sanders W.S."/>
            <person name="Peterson D.G."/>
            <person name="Frelichowski J.E."/>
            <person name="Scheffler J.A."/>
            <person name="Scheffler B.E."/>
            <person name="Wendel J.F."/>
        </authorList>
    </citation>
    <scope>NUCLEOTIDE SEQUENCE [LARGE SCALE GENOMIC DNA]</scope>
    <source>
        <strain evidence="1">6</strain>
        <tissue evidence="1">Leaf</tissue>
    </source>
</reference>
<keyword evidence="2" id="KW-1185">Reference proteome</keyword>
<dbReference type="InterPro" id="IPR001672">
    <property type="entry name" value="G6P_Isomerase"/>
</dbReference>
<dbReference type="Gene3D" id="3.40.50.10490">
    <property type="entry name" value="Glucose-6-phosphate isomerase like protein, domain 1"/>
    <property type="match status" value="1"/>
</dbReference>
<gene>
    <name evidence="1" type="ORF">Goarm_009127</name>
</gene>
<dbReference type="GO" id="GO:0097367">
    <property type="term" value="F:carbohydrate derivative binding"/>
    <property type="evidence" value="ECO:0007669"/>
    <property type="project" value="InterPro"/>
</dbReference>
<dbReference type="GO" id="GO:0006096">
    <property type="term" value="P:glycolytic process"/>
    <property type="evidence" value="ECO:0007669"/>
    <property type="project" value="InterPro"/>
</dbReference>
<evidence type="ECO:0000313" key="1">
    <source>
        <dbReference type="EMBL" id="MBA0836938.1"/>
    </source>
</evidence>
<dbReference type="GO" id="GO:0004347">
    <property type="term" value="F:glucose-6-phosphate isomerase activity"/>
    <property type="evidence" value="ECO:0007669"/>
    <property type="project" value="InterPro"/>
</dbReference>
<evidence type="ECO:0000313" key="2">
    <source>
        <dbReference type="Proteomes" id="UP000593575"/>
    </source>
</evidence>
<sequence>MFAMERMWCQMFVMFWIRSWNFQRKFSVAPPGELPLVKKFGIDPNDAFAFWDWVGGHYSGKFLSISLVPVKD</sequence>
<organism evidence="1 2">
    <name type="scientific">Gossypium armourianum</name>
    <dbReference type="NCBI Taxonomy" id="34283"/>
    <lineage>
        <taxon>Eukaryota</taxon>
        <taxon>Viridiplantae</taxon>
        <taxon>Streptophyta</taxon>
        <taxon>Embryophyta</taxon>
        <taxon>Tracheophyta</taxon>
        <taxon>Spermatophyta</taxon>
        <taxon>Magnoliopsida</taxon>
        <taxon>eudicotyledons</taxon>
        <taxon>Gunneridae</taxon>
        <taxon>Pentapetalae</taxon>
        <taxon>rosids</taxon>
        <taxon>malvids</taxon>
        <taxon>Malvales</taxon>
        <taxon>Malvaceae</taxon>
        <taxon>Malvoideae</taxon>
        <taxon>Gossypium</taxon>
    </lineage>
</organism>